<proteinExistence type="predicted"/>
<dbReference type="EMBL" id="BGZK01004269">
    <property type="protein sequence ID" value="GBP08021.1"/>
    <property type="molecule type" value="Genomic_DNA"/>
</dbReference>
<protein>
    <submittedName>
        <fullName evidence="1">Uncharacterized protein</fullName>
    </submittedName>
</protein>
<accession>A0A4C1T433</accession>
<organism evidence="1 2">
    <name type="scientific">Eumeta variegata</name>
    <name type="common">Bagworm moth</name>
    <name type="synonym">Eumeta japonica</name>
    <dbReference type="NCBI Taxonomy" id="151549"/>
    <lineage>
        <taxon>Eukaryota</taxon>
        <taxon>Metazoa</taxon>
        <taxon>Ecdysozoa</taxon>
        <taxon>Arthropoda</taxon>
        <taxon>Hexapoda</taxon>
        <taxon>Insecta</taxon>
        <taxon>Pterygota</taxon>
        <taxon>Neoptera</taxon>
        <taxon>Endopterygota</taxon>
        <taxon>Lepidoptera</taxon>
        <taxon>Glossata</taxon>
        <taxon>Ditrysia</taxon>
        <taxon>Tineoidea</taxon>
        <taxon>Psychidae</taxon>
        <taxon>Oiketicinae</taxon>
        <taxon>Eumeta</taxon>
    </lineage>
</organism>
<dbReference type="AlphaFoldDB" id="A0A4C1T433"/>
<keyword evidence="2" id="KW-1185">Reference proteome</keyword>
<evidence type="ECO:0000313" key="2">
    <source>
        <dbReference type="Proteomes" id="UP000299102"/>
    </source>
</evidence>
<name>A0A4C1T433_EUMVA</name>
<comment type="caution">
    <text evidence="1">The sequence shown here is derived from an EMBL/GenBank/DDBJ whole genome shotgun (WGS) entry which is preliminary data.</text>
</comment>
<gene>
    <name evidence="1" type="ORF">EVAR_91898_1</name>
</gene>
<sequence length="113" mass="12521">MLESPRSGPIISESKRMRDVEQPSWLLTIRVFAGSFRRLTDAGTTRKPLDHRPDVVRGAMISNFNFLKSLANLLLPGLETASPIGVFAIEIAKEDDGTLGQESFSVAWSNFSR</sequence>
<reference evidence="1 2" key="1">
    <citation type="journal article" date="2019" name="Commun. Biol.">
        <title>The bagworm genome reveals a unique fibroin gene that provides high tensile strength.</title>
        <authorList>
            <person name="Kono N."/>
            <person name="Nakamura H."/>
            <person name="Ohtoshi R."/>
            <person name="Tomita M."/>
            <person name="Numata K."/>
            <person name="Arakawa K."/>
        </authorList>
    </citation>
    <scope>NUCLEOTIDE SEQUENCE [LARGE SCALE GENOMIC DNA]</scope>
</reference>
<evidence type="ECO:0000313" key="1">
    <source>
        <dbReference type="EMBL" id="GBP08021.1"/>
    </source>
</evidence>
<dbReference type="Proteomes" id="UP000299102">
    <property type="component" value="Unassembled WGS sequence"/>
</dbReference>